<feature type="domain" description="Mechanosensitive ion channel MscS C-terminal" evidence="9">
    <location>
        <begin position="260"/>
        <end position="345"/>
    </location>
</feature>
<evidence type="ECO:0000259" key="9">
    <source>
        <dbReference type="Pfam" id="PF21082"/>
    </source>
</evidence>
<keyword evidence="3" id="KW-1003">Cell membrane</keyword>
<dbReference type="InterPro" id="IPR049278">
    <property type="entry name" value="MS_channel_C"/>
</dbReference>
<evidence type="ECO:0000256" key="4">
    <source>
        <dbReference type="ARBA" id="ARBA00022692"/>
    </source>
</evidence>
<comment type="subcellular location">
    <subcellularLocation>
        <location evidence="1">Cell membrane</location>
        <topology evidence="1">Multi-pass membrane protein</topology>
    </subcellularLocation>
</comment>
<dbReference type="OrthoDB" id="4638917at2"/>
<dbReference type="Pfam" id="PF21082">
    <property type="entry name" value="MS_channel_3rd"/>
    <property type="match status" value="1"/>
</dbReference>
<dbReference type="GO" id="GO:0008381">
    <property type="term" value="F:mechanosensitive monoatomic ion channel activity"/>
    <property type="evidence" value="ECO:0007669"/>
    <property type="project" value="InterPro"/>
</dbReference>
<dbReference type="InterPro" id="IPR006685">
    <property type="entry name" value="MscS_channel_2nd"/>
</dbReference>
<evidence type="ECO:0000259" key="10">
    <source>
        <dbReference type="Pfam" id="PF21088"/>
    </source>
</evidence>
<evidence type="ECO:0000259" key="8">
    <source>
        <dbReference type="Pfam" id="PF00924"/>
    </source>
</evidence>
<feature type="transmembrane region" description="Helical" evidence="7">
    <location>
        <begin position="75"/>
        <end position="92"/>
    </location>
</feature>
<dbReference type="InterPro" id="IPR049142">
    <property type="entry name" value="MS_channel_1st"/>
</dbReference>
<name>A0A2T0UW33_9ACTN</name>
<dbReference type="Gene3D" id="1.10.287.1260">
    <property type="match status" value="1"/>
</dbReference>
<dbReference type="SUPFAM" id="SSF50182">
    <property type="entry name" value="Sm-like ribonucleoproteins"/>
    <property type="match status" value="1"/>
</dbReference>
<comment type="caution">
    <text evidence="11">The sequence shown here is derived from an EMBL/GenBank/DDBJ whole genome shotgun (WGS) entry which is preliminary data.</text>
</comment>
<reference evidence="11 12" key="1">
    <citation type="submission" date="2018-03" db="EMBL/GenBank/DDBJ databases">
        <title>Genomic Encyclopedia of Type Strains, Phase III (KMG-III): the genomes of soil and plant-associated and newly described type strains.</title>
        <authorList>
            <person name="Whitman W."/>
        </authorList>
    </citation>
    <scope>NUCLEOTIDE SEQUENCE [LARGE SCALE GENOMIC DNA]</scope>
    <source>
        <strain evidence="11 12">CGMCC 4.7067</strain>
    </source>
</reference>
<keyword evidence="12" id="KW-1185">Reference proteome</keyword>
<dbReference type="PANTHER" id="PTHR30460">
    <property type="entry name" value="MODERATE CONDUCTANCE MECHANOSENSITIVE CHANNEL YBIO"/>
    <property type="match status" value="1"/>
</dbReference>
<evidence type="ECO:0000313" key="11">
    <source>
        <dbReference type="EMBL" id="PRY62114.1"/>
    </source>
</evidence>
<dbReference type="AlphaFoldDB" id="A0A2T0UW33"/>
<dbReference type="Gene3D" id="3.30.70.100">
    <property type="match status" value="1"/>
</dbReference>
<evidence type="ECO:0000256" key="1">
    <source>
        <dbReference type="ARBA" id="ARBA00004651"/>
    </source>
</evidence>
<feature type="transmembrane region" description="Helical" evidence="7">
    <location>
        <begin position="171"/>
        <end position="191"/>
    </location>
</feature>
<protein>
    <submittedName>
        <fullName evidence="11">Small conductance mechanosensitive channel</fullName>
    </submittedName>
</protein>
<dbReference type="EMBL" id="PVTJ01000001">
    <property type="protein sequence ID" value="PRY62114.1"/>
    <property type="molecule type" value="Genomic_DNA"/>
</dbReference>
<feature type="transmembrane region" description="Helical" evidence="7">
    <location>
        <begin position="144"/>
        <end position="165"/>
    </location>
</feature>
<keyword evidence="6 7" id="KW-0472">Membrane</keyword>
<dbReference type="InterPro" id="IPR011014">
    <property type="entry name" value="MscS_channel_TM-2"/>
</dbReference>
<gene>
    <name evidence="11" type="ORF">B0I28_101441</name>
</gene>
<evidence type="ECO:0000256" key="5">
    <source>
        <dbReference type="ARBA" id="ARBA00022989"/>
    </source>
</evidence>
<evidence type="ECO:0000256" key="3">
    <source>
        <dbReference type="ARBA" id="ARBA00022475"/>
    </source>
</evidence>
<dbReference type="InterPro" id="IPR045276">
    <property type="entry name" value="YbiO_bact"/>
</dbReference>
<evidence type="ECO:0000313" key="12">
    <source>
        <dbReference type="Proteomes" id="UP000238176"/>
    </source>
</evidence>
<dbReference type="FunFam" id="2.30.30.60:FF:000001">
    <property type="entry name" value="MscS Mechanosensitive ion channel"/>
    <property type="match status" value="1"/>
</dbReference>
<dbReference type="SUPFAM" id="SSF82861">
    <property type="entry name" value="Mechanosensitive channel protein MscS (YggB), transmembrane region"/>
    <property type="match status" value="1"/>
</dbReference>
<dbReference type="Pfam" id="PF21088">
    <property type="entry name" value="MS_channel_1st"/>
    <property type="match status" value="1"/>
</dbReference>
<dbReference type="InterPro" id="IPR010920">
    <property type="entry name" value="LSM_dom_sf"/>
</dbReference>
<dbReference type="Pfam" id="PF00924">
    <property type="entry name" value="MS_channel_2nd"/>
    <property type="match status" value="1"/>
</dbReference>
<dbReference type="GO" id="GO:0005886">
    <property type="term" value="C:plasma membrane"/>
    <property type="evidence" value="ECO:0007669"/>
    <property type="project" value="UniProtKB-SubCell"/>
</dbReference>
<dbReference type="SUPFAM" id="SSF82689">
    <property type="entry name" value="Mechanosensitive channel protein MscS (YggB), C-terminal domain"/>
    <property type="match status" value="1"/>
</dbReference>
<sequence>MTNEYRLIEPPVAPDGAVPVPVRPGRKRRRMTVVTVAAAETASPCEAGFNACTLLFKLTENEEFSVDAGVVLDKIGQVLLILIAAFALRWLVNRAIARIIKQVTTIKGPQSIAELADKLGSSNSRREELLGDRSAKRADTLTGVLQHVAGIVIYTIAFMLVLSAFNVNLAPILASAGIAGIAIGFGAQNLVQDYLAGIFILLEDQYGVGDNVDVGDATGTVVDMGLRVTTLRSLDGTLWYVRNGQILRVGNSSQSWAYVVVDTPLPPTADIDRAGEIITEVAAGFVEDEEWSDHILKEPEYLGPIEMTIDEIKVRLGVRTTSDQQWAAGRELRRRVTEALREAGIIDPAGSGRIYVPRTLPNAPA</sequence>
<feature type="domain" description="Mechanosensitive ion channel transmembrane helices 2/3" evidence="10">
    <location>
        <begin position="151"/>
        <end position="188"/>
    </location>
</feature>
<dbReference type="InterPro" id="IPR011066">
    <property type="entry name" value="MscS_channel_C_sf"/>
</dbReference>
<evidence type="ECO:0000256" key="2">
    <source>
        <dbReference type="ARBA" id="ARBA00008017"/>
    </source>
</evidence>
<keyword evidence="5 7" id="KW-1133">Transmembrane helix</keyword>
<organism evidence="11 12">
    <name type="scientific">Glycomyces artemisiae</name>
    <dbReference type="NCBI Taxonomy" id="1076443"/>
    <lineage>
        <taxon>Bacteria</taxon>
        <taxon>Bacillati</taxon>
        <taxon>Actinomycetota</taxon>
        <taxon>Actinomycetes</taxon>
        <taxon>Glycomycetales</taxon>
        <taxon>Glycomycetaceae</taxon>
        <taxon>Glycomyces</taxon>
    </lineage>
</organism>
<dbReference type="InterPro" id="IPR023408">
    <property type="entry name" value="MscS_beta-dom_sf"/>
</dbReference>
<evidence type="ECO:0000256" key="7">
    <source>
        <dbReference type="SAM" id="Phobius"/>
    </source>
</evidence>
<dbReference type="PANTHER" id="PTHR30460:SF0">
    <property type="entry name" value="MODERATE CONDUCTANCE MECHANOSENSITIVE CHANNEL YBIO"/>
    <property type="match status" value="1"/>
</dbReference>
<evidence type="ECO:0000256" key="6">
    <source>
        <dbReference type="ARBA" id="ARBA00023136"/>
    </source>
</evidence>
<dbReference type="Gene3D" id="2.30.30.60">
    <property type="match status" value="1"/>
</dbReference>
<keyword evidence="4 7" id="KW-0812">Transmembrane</keyword>
<comment type="similarity">
    <text evidence="2">Belongs to the MscS (TC 1.A.23) family.</text>
</comment>
<feature type="domain" description="Mechanosensitive ion channel MscS" evidence="8">
    <location>
        <begin position="189"/>
        <end position="252"/>
    </location>
</feature>
<accession>A0A2T0UW33</accession>
<proteinExistence type="inferred from homology"/>
<dbReference type="Proteomes" id="UP000238176">
    <property type="component" value="Unassembled WGS sequence"/>
</dbReference>